<dbReference type="InterPro" id="IPR011123">
    <property type="entry name" value="Y_Y_Y"/>
</dbReference>
<evidence type="ECO:0008006" key="8">
    <source>
        <dbReference type="Google" id="ProtNLM"/>
    </source>
</evidence>
<protein>
    <recommendedName>
        <fullName evidence="8">Histidine kinase domain-containing protein</fullName>
    </recommendedName>
</protein>
<dbReference type="Gene3D" id="1.20.5.1930">
    <property type="match status" value="1"/>
</dbReference>
<dbReference type="GO" id="GO:0000155">
    <property type="term" value="F:phosphorelay sensor kinase activity"/>
    <property type="evidence" value="ECO:0007669"/>
    <property type="project" value="InterPro"/>
</dbReference>
<feature type="transmembrane region" description="Helical" evidence="2">
    <location>
        <begin position="818"/>
        <end position="836"/>
    </location>
</feature>
<dbReference type="Gene3D" id="2.60.40.10">
    <property type="entry name" value="Immunoglobulins"/>
    <property type="match status" value="1"/>
</dbReference>
<dbReference type="InterPro" id="IPR003594">
    <property type="entry name" value="HATPase_dom"/>
</dbReference>
<accession>A0A8J8FA88</accession>
<comment type="caution">
    <text evidence="6">The sequence shown here is derived from an EMBL/GenBank/DDBJ whole genome shotgun (WGS) entry which is preliminary data.</text>
</comment>
<dbReference type="PANTHER" id="PTHR43547">
    <property type="entry name" value="TWO-COMPONENT HISTIDINE KINASE"/>
    <property type="match status" value="1"/>
</dbReference>
<gene>
    <name evidence="6" type="ORF">GD597_02735</name>
</gene>
<dbReference type="Pfam" id="PF07495">
    <property type="entry name" value="Y_Y_Y"/>
    <property type="match status" value="1"/>
</dbReference>
<dbReference type="Pfam" id="PF07730">
    <property type="entry name" value="HisKA_3"/>
    <property type="match status" value="1"/>
</dbReference>
<dbReference type="RefSeq" id="WP_171606283.1">
    <property type="nucleotide sequence ID" value="NZ_WHPF01000002.1"/>
</dbReference>
<evidence type="ECO:0000259" key="4">
    <source>
        <dbReference type="Pfam" id="PF07495"/>
    </source>
</evidence>
<feature type="domain" description="Signal transduction histidine kinase subgroup 3 dimerisation and phosphoacceptor" evidence="5">
    <location>
        <begin position="850"/>
        <end position="914"/>
    </location>
</feature>
<dbReference type="Pfam" id="PF02518">
    <property type="entry name" value="HATPase_c"/>
    <property type="match status" value="1"/>
</dbReference>
<dbReference type="InterPro" id="IPR013783">
    <property type="entry name" value="Ig-like_fold"/>
</dbReference>
<dbReference type="GO" id="GO:0046983">
    <property type="term" value="F:protein dimerization activity"/>
    <property type="evidence" value="ECO:0007669"/>
    <property type="project" value="InterPro"/>
</dbReference>
<dbReference type="Pfam" id="PF07494">
    <property type="entry name" value="Reg_prop"/>
    <property type="match status" value="6"/>
</dbReference>
<evidence type="ECO:0000313" key="6">
    <source>
        <dbReference type="EMBL" id="NNV54360.1"/>
    </source>
</evidence>
<sequence length="1047" mass="117143">MNFISNLQRQLPLLVFYLFGLFCCINATAQSSIFKFENITYEQGLPDRVVNAITQDSKGFMWFGSEEGLTRYDGYNCHVYRHQTGDNHSLAGNAVYALCSDVNGDIWVGTNNGLCRYNAVNNRFDVFLHDSTNINSISSNQIFALAKDTKGQLWIGTYGGGLDKLEINNGKYTFIHFQNAASDTSSIAANEVFSIVFDKQGFGWIGTTNGLNILDPQIGNFYRFIHSNTDANSISNNNVNRISVGKDGAVLIAGYAMLDKVNYNPATKKITVKHLLPFVSNNAKEEWIINDAITDIKGNCWLALNDLGLVKCAPINNKNTFQTTTYVHASQNTGSLASSNVYCLYQDRAGLIWIGTSKGVSKYIPAKEIFNDSYALSHFITANRFILAIATDNQNRLWLASDTDTLNVLNCDQNNNWSQQIISPVLASSGFDQINTMFTSKSGDLYIGTMSGGFFVVPASAKMQYKSGWICINQAKYTSLPSNNVYAFGEDNRGNILIGTYKGLCRYNRQNNLLEPLYINNSAAILPEYTIRSIISNPDGSIWCGTDNGIQVIHHKQIVKSYTTYNAVTGLSNYNITSMLKDSRGNIWVGTKEGLNCFFGGRDSVVRFSTRNGLSDDGIRSVIEDLAGKIWIATNHGLTKYNPTQKHFYVYTAKDGLVTDQFVTNSVASDSKGILYFGTNNGLVYFNPAAIRPNTYIPPVVITQVKVFNKNIEELGDTSIVSNYQQKQQLILPYNQNFFSFEFAALNYTNTSNNQYAYMLEGVDHSWNYSGNLRIASYTDIKPGHYTFKVKGANNDGLWNNRLTTIEVIISPPWWQTWWFYALCSITCCLLAYIIYRVRLKQVLQLYKLRSSIAKDLHDDVGSALSSIAMLSNIAQDGKTTAHLKPDEIFSRIGDTSKRMIDLMDDIVWSVNPDNDRFNNMLIRMREYAVEMLEIKDIAFTFKVAEDIGDLRLPMQMRKDYFLIYKEAINNLTKYANCTQAAITIERNGRNIITTVADNGNGFNPDIITSGNGLRNMQARATSLKGRLEYKTGIGKGTQVILTIGMA</sequence>
<keyword evidence="1" id="KW-0597">Phosphoprotein</keyword>
<dbReference type="SUPFAM" id="SSF63829">
    <property type="entry name" value="Calcium-dependent phosphotriesterase"/>
    <property type="match status" value="2"/>
</dbReference>
<reference evidence="6" key="1">
    <citation type="submission" date="2019-10" db="EMBL/GenBank/DDBJ databases">
        <title>Draft genome sequence of Panacibacter sp. KCS-6.</title>
        <authorList>
            <person name="Yim K.J."/>
        </authorList>
    </citation>
    <scope>NUCLEOTIDE SEQUENCE</scope>
    <source>
        <strain evidence="6">KCS-6</strain>
    </source>
</reference>
<keyword evidence="2" id="KW-0472">Membrane</keyword>
<organism evidence="6 7">
    <name type="scientific">Limnovirga soli</name>
    <dbReference type="NCBI Taxonomy" id="2656915"/>
    <lineage>
        <taxon>Bacteria</taxon>
        <taxon>Pseudomonadati</taxon>
        <taxon>Bacteroidota</taxon>
        <taxon>Chitinophagia</taxon>
        <taxon>Chitinophagales</taxon>
        <taxon>Chitinophagaceae</taxon>
        <taxon>Limnovirga</taxon>
    </lineage>
</organism>
<dbReference type="InterPro" id="IPR011712">
    <property type="entry name" value="Sig_transdc_His_kin_sub3_dim/P"/>
</dbReference>
<dbReference type="SUPFAM" id="SSF55874">
    <property type="entry name" value="ATPase domain of HSP90 chaperone/DNA topoisomerase II/histidine kinase"/>
    <property type="match status" value="1"/>
</dbReference>
<dbReference type="Gene3D" id="2.130.10.10">
    <property type="entry name" value="YVTN repeat-like/Quinoprotein amine dehydrogenase"/>
    <property type="match status" value="3"/>
</dbReference>
<keyword evidence="2" id="KW-0812">Transmembrane</keyword>
<dbReference type="EMBL" id="WHPF01000002">
    <property type="protein sequence ID" value="NNV54360.1"/>
    <property type="molecule type" value="Genomic_DNA"/>
</dbReference>
<dbReference type="CDD" id="cd16917">
    <property type="entry name" value="HATPase_UhpB-NarQ-NarX-like"/>
    <property type="match status" value="1"/>
</dbReference>
<dbReference type="InterPro" id="IPR015943">
    <property type="entry name" value="WD40/YVTN_repeat-like_dom_sf"/>
</dbReference>
<dbReference type="FunFam" id="2.60.40.10:FF:000791">
    <property type="entry name" value="Two-component system sensor histidine kinase/response regulator"/>
    <property type="match status" value="1"/>
</dbReference>
<feature type="domain" description="Histidine kinase/HSP90-like ATPase" evidence="3">
    <location>
        <begin position="963"/>
        <end position="1044"/>
    </location>
</feature>
<evidence type="ECO:0000313" key="7">
    <source>
        <dbReference type="Proteomes" id="UP000598971"/>
    </source>
</evidence>
<evidence type="ECO:0000256" key="1">
    <source>
        <dbReference type="ARBA" id="ARBA00022553"/>
    </source>
</evidence>
<dbReference type="Proteomes" id="UP000598971">
    <property type="component" value="Unassembled WGS sequence"/>
</dbReference>
<name>A0A8J8FA88_9BACT</name>
<dbReference type="PANTHER" id="PTHR43547:SF2">
    <property type="entry name" value="HYBRID SIGNAL TRANSDUCTION HISTIDINE KINASE C"/>
    <property type="match status" value="1"/>
</dbReference>
<dbReference type="GO" id="GO:0016020">
    <property type="term" value="C:membrane"/>
    <property type="evidence" value="ECO:0007669"/>
    <property type="project" value="InterPro"/>
</dbReference>
<feature type="domain" description="Two component regulator three Y" evidence="4">
    <location>
        <begin position="747"/>
        <end position="810"/>
    </location>
</feature>
<proteinExistence type="predicted"/>
<keyword evidence="2" id="KW-1133">Transmembrane helix</keyword>
<evidence type="ECO:0000256" key="2">
    <source>
        <dbReference type="SAM" id="Phobius"/>
    </source>
</evidence>
<evidence type="ECO:0000259" key="5">
    <source>
        <dbReference type="Pfam" id="PF07730"/>
    </source>
</evidence>
<dbReference type="AlphaFoldDB" id="A0A8J8FA88"/>
<dbReference type="InterPro" id="IPR011110">
    <property type="entry name" value="Reg_prop"/>
</dbReference>
<keyword evidence="7" id="KW-1185">Reference proteome</keyword>
<dbReference type="Gene3D" id="3.30.565.10">
    <property type="entry name" value="Histidine kinase-like ATPase, C-terminal domain"/>
    <property type="match status" value="1"/>
</dbReference>
<dbReference type="InterPro" id="IPR036890">
    <property type="entry name" value="HATPase_C_sf"/>
</dbReference>
<evidence type="ECO:0000259" key="3">
    <source>
        <dbReference type="Pfam" id="PF02518"/>
    </source>
</evidence>